<feature type="disulfide bond" evidence="1">
    <location>
        <begin position="72"/>
        <end position="90"/>
    </location>
</feature>
<dbReference type="SMART" id="SM00208">
    <property type="entry name" value="TNFR"/>
    <property type="match status" value="1"/>
</dbReference>
<comment type="caution">
    <text evidence="4">The sequence shown here is derived from an EMBL/GenBank/DDBJ whole genome shotgun (WGS) entry which is preliminary data.</text>
</comment>
<protein>
    <submittedName>
        <fullName evidence="4">IGF-like family receptor 1</fullName>
    </submittedName>
</protein>
<dbReference type="AlphaFoldDB" id="A0A9W7WIY9"/>
<evidence type="ECO:0000256" key="1">
    <source>
        <dbReference type="PROSITE-ProRule" id="PRU00206"/>
    </source>
</evidence>
<keyword evidence="2" id="KW-0812">Transmembrane</keyword>
<keyword evidence="2" id="KW-0472">Membrane</keyword>
<keyword evidence="1" id="KW-1015">Disulfide bond</keyword>
<keyword evidence="5" id="KW-1185">Reference proteome</keyword>
<keyword evidence="2" id="KW-1133">Transmembrane helix</keyword>
<feature type="domain" description="TNFR-Cys" evidence="3">
    <location>
        <begin position="52"/>
        <end position="90"/>
    </location>
</feature>
<dbReference type="PANTHER" id="PTHR14657:SF2">
    <property type="entry name" value="IGF-LIKE FAMILY RECEPTOR 1"/>
    <property type="match status" value="1"/>
</dbReference>
<dbReference type="SUPFAM" id="SSF47986">
    <property type="entry name" value="DEATH domain"/>
    <property type="match status" value="1"/>
</dbReference>
<dbReference type="PROSITE" id="PS50050">
    <property type="entry name" value="TNFR_NGFR_2"/>
    <property type="match status" value="1"/>
</dbReference>
<feature type="disulfide bond" evidence="1">
    <location>
        <begin position="69"/>
        <end position="82"/>
    </location>
</feature>
<evidence type="ECO:0000259" key="3">
    <source>
        <dbReference type="PROSITE" id="PS50050"/>
    </source>
</evidence>
<dbReference type="Proteomes" id="UP001059041">
    <property type="component" value="Linkage Group LG14"/>
</dbReference>
<evidence type="ECO:0000256" key="2">
    <source>
        <dbReference type="SAM" id="Phobius"/>
    </source>
</evidence>
<dbReference type="InterPro" id="IPR042355">
    <property type="entry name" value="IGFLR1"/>
</dbReference>
<feature type="repeat" description="TNFR-Cys" evidence="1">
    <location>
        <begin position="52"/>
        <end position="90"/>
    </location>
</feature>
<dbReference type="EMBL" id="JAFHDT010000014">
    <property type="protein sequence ID" value="KAI7801184.1"/>
    <property type="molecule type" value="Genomic_DNA"/>
</dbReference>
<gene>
    <name evidence="4" type="ORF">IRJ41_025582</name>
</gene>
<dbReference type="Gene3D" id="1.10.533.10">
    <property type="entry name" value="Death Domain, Fas"/>
    <property type="match status" value="1"/>
</dbReference>
<feature type="transmembrane region" description="Helical" evidence="2">
    <location>
        <begin position="152"/>
        <end position="174"/>
    </location>
</feature>
<evidence type="ECO:0000313" key="4">
    <source>
        <dbReference type="EMBL" id="KAI7801184.1"/>
    </source>
</evidence>
<dbReference type="PANTHER" id="PTHR14657">
    <property type="entry name" value="IGF-LIKE FAMILY RECEPTOR 1"/>
    <property type="match status" value="1"/>
</dbReference>
<name>A0A9W7WIY9_TRIRA</name>
<sequence length="337" mass="36915">TSNICIEEEYRNPSQHTCERCEKRFTIKKGFEFNPNCGRDDYGSQKYNPHRECDGGTFNNGSSLKCQKCNSCPPPKLTASPCSAESDVVCCTEVEHVLDGRCIDRPVKTTAKTVVITTERIDSSSVWTTDSITSSSTSTSPASGPSTNDMNLTAVFVSVGILSILTLLCVLFILKRRTKRPKQERGCNGEMKEILDSKRIYSTAVFSIIDDNGNPKLPLSVTDTSFKLLAPEVQAAPLNTVLNNLDVLEELILLLDPDQISGAKNTRHLAAQCSFSFAWINYAYSKKDYKSPLVAVLEGVVAKNPDWTVGHLAGLLSGIGRNDAVEILAKLHASEKE</sequence>
<dbReference type="Gene3D" id="2.10.50.10">
    <property type="entry name" value="Tumor Necrosis Factor Receptor, subunit A, domain 2"/>
    <property type="match status" value="1"/>
</dbReference>
<feature type="non-terminal residue" evidence="4">
    <location>
        <position position="337"/>
    </location>
</feature>
<organism evidence="4 5">
    <name type="scientific">Triplophysa rosa</name>
    <name type="common">Cave loach</name>
    <dbReference type="NCBI Taxonomy" id="992332"/>
    <lineage>
        <taxon>Eukaryota</taxon>
        <taxon>Metazoa</taxon>
        <taxon>Chordata</taxon>
        <taxon>Craniata</taxon>
        <taxon>Vertebrata</taxon>
        <taxon>Euteleostomi</taxon>
        <taxon>Actinopterygii</taxon>
        <taxon>Neopterygii</taxon>
        <taxon>Teleostei</taxon>
        <taxon>Ostariophysi</taxon>
        <taxon>Cypriniformes</taxon>
        <taxon>Nemacheilidae</taxon>
        <taxon>Triplophysa</taxon>
    </lineage>
</organism>
<proteinExistence type="predicted"/>
<keyword evidence="4" id="KW-0675">Receptor</keyword>
<dbReference type="InterPro" id="IPR001368">
    <property type="entry name" value="TNFR/NGFR_Cys_rich_reg"/>
</dbReference>
<comment type="caution">
    <text evidence="1">Lacks conserved residue(s) required for the propagation of feature annotation.</text>
</comment>
<accession>A0A9W7WIY9</accession>
<dbReference type="PROSITE" id="PS00652">
    <property type="entry name" value="TNFR_NGFR_1"/>
    <property type="match status" value="1"/>
</dbReference>
<dbReference type="GO" id="GO:0005886">
    <property type="term" value="C:plasma membrane"/>
    <property type="evidence" value="ECO:0007669"/>
    <property type="project" value="TreeGrafter"/>
</dbReference>
<evidence type="ECO:0000313" key="5">
    <source>
        <dbReference type="Proteomes" id="UP001059041"/>
    </source>
</evidence>
<dbReference type="InterPro" id="IPR011029">
    <property type="entry name" value="DEATH-like_dom_sf"/>
</dbReference>
<reference evidence="4" key="1">
    <citation type="submission" date="2021-02" db="EMBL/GenBank/DDBJ databases">
        <title>Comparative genomics reveals that relaxation of natural selection precedes convergent phenotypic evolution of cavefish.</title>
        <authorList>
            <person name="Peng Z."/>
        </authorList>
    </citation>
    <scope>NUCLEOTIDE SEQUENCE</scope>
    <source>
        <tissue evidence="4">Muscle</tissue>
    </source>
</reference>